<dbReference type="PANTHER" id="PTHR23132">
    <property type="entry name" value="D-ALANINE--D-ALANINE LIGASE"/>
    <property type="match status" value="1"/>
</dbReference>
<evidence type="ECO:0000259" key="1">
    <source>
        <dbReference type="Pfam" id="PF13649"/>
    </source>
</evidence>
<dbReference type="InterPro" id="IPR029063">
    <property type="entry name" value="SAM-dependent_MTases_sf"/>
</dbReference>
<organism evidence="2 3">
    <name type="scientific">Aspergillus fumigatiaffinis</name>
    <dbReference type="NCBI Taxonomy" id="340414"/>
    <lineage>
        <taxon>Eukaryota</taxon>
        <taxon>Fungi</taxon>
        <taxon>Dikarya</taxon>
        <taxon>Ascomycota</taxon>
        <taxon>Pezizomycotina</taxon>
        <taxon>Eurotiomycetes</taxon>
        <taxon>Eurotiomycetidae</taxon>
        <taxon>Eurotiales</taxon>
        <taxon>Aspergillaceae</taxon>
        <taxon>Aspergillus</taxon>
        <taxon>Aspergillus subgen. Fumigati</taxon>
    </lineage>
</organism>
<comment type="caution">
    <text evidence="2">The sequence shown here is derived from an EMBL/GenBank/DDBJ whole genome shotgun (WGS) entry which is preliminary data.</text>
</comment>
<accession>A0A8H4H9H9</accession>
<dbReference type="InterPro" id="IPR041698">
    <property type="entry name" value="Methyltransf_25"/>
</dbReference>
<dbReference type="Gene3D" id="3.40.50.150">
    <property type="entry name" value="Vaccinia Virus protein VP39"/>
    <property type="match status" value="1"/>
</dbReference>
<dbReference type="AlphaFoldDB" id="A0A8H4H9H9"/>
<sequence>MRICVLQSSYEELDCALQDAADKPAQPGLFTTEHTFEYRFIHKATAKQEIDALAAESFDFYFNFLWGTLDDPVAGVLESRYFESLNLPSCGIRSWQPSMTKNDFYKNARRWGAPPVLGADRFPLVVKPANGRASQLINHQSVCLNQKELEGALRRINTALYDARVRRAEAMGIKDTKAYAESYNPVGRDSDDIVVQEYIDGENYTCIVIQMGDACLALTPSKVVTKDKTRIELLRKKENPALFERIQTVAIDAFMVSGCQGSNMGCAVTLRARPNGDVFAVDVDPQPAAFIPKESCRDLPIIHSLPGGYPAVSNIFIANHLLRNAAQRNAEEKIAAAYDDFASKYDAVQANGSTITAAIRSLTEAYDFGGTVFDLACGTGLFGRVLTETKPSKGTRLLGFDISAQMGDICRSSGVYEAVHIESMEQALLNCDRFAEGVDHIVCFAAIHFLRPEIFAFVLVLCFTLARKSITIGVDEIPDVYNNKLEQMNAGHMHAWNHLACMLAFGEPPNWQLTKSTRQYSRTSLGTGDEIYTTYFRFDRVGESQDLMFKGPEFPN</sequence>
<feature type="domain" description="Methyltransferase" evidence="1">
    <location>
        <begin position="372"/>
        <end position="453"/>
    </location>
</feature>
<dbReference type="EMBL" id="JAAAPX010000029">
    <property type="protein sequence ID" value="KAF4239885.1"/>
    <property type="molecule type" value="Genomic_DNA"/>
</dbReference>
<evidence type="ECO:0000313" key="2">
    <source>
        <dbReference type="EMBL" id="KAF4239885.1"/>
    </source>
</evidence>
<dbReference type="PANTHER" id="PTHR23132:SF23">
    <property type="entry name" value="D-ALANINE--D-ALANINE LIGASE B"/>
    <property type="match status" value="1"/>
</dbReference>
<dbReference type="Proteomes" id="UP000653565">
    <property type="component" value="Unassembled WGS sequence"/>
</dbReference>
<dbReference type="Pfam" id="PF13649">
    <property type="entry name" value="Methyltransf_25"/>
    <property type="match status" value="1"/>
</dbReference>
<protein>
    <recommendedName>
        <fullName evidence="1">Methyltransferase domain-containing protein</fullName>
    </recommendedName>
</protein>
<reference evidence="2" key="1">
    <citation type="journal article" date="2020" name="bioRxiv">
        <title>Genomic and phenotypic heterogeneity of clinical isolates of the human pathogens Aspergillus fumigatus, Aspergillus lentulus and Aspergillus fumigatiaffinis.</title>
        <authorList>
            <person name="dos Santos R.A.C."/>
            <person name="Steenwyk J.L."/>
            <person name="Rivero-Menendez O."/>
            <person name="Mead M.E."/>
            <person name="Silva L.P."/>
            <person name="Bastos R.W."/>
            <person name="Alastruey-Izquierdo A."/>
            <person name="Goldman G.H."/>
            <person name="Rokas A."/>
        </authorList>
    </citation>
    <scope>NUCLEOTIDE SEQUENCE</scope>
    <source>
        <strain evidence="2">CNM-CM6805</strain>
    </source>
</reference>
<reference evidence="2" key="2">
    <citation type="submission" date="2020-04" db="EMBL/GenBank/DDBJ databases">
        <authorList>
            <person name="Santos R.A.C."/>
            <person name="Steenwyk J.L."/>
            <person name="Rivero-Menendez O."/>
            <person name="Mead M.E."/>
            <person name="Silva L.P."/>
            <person name="Bastos R.W."/>
            <person name="Alastruey-Izquierdo A."/>
            <person name="Goldman G.H."/>
            <person name="Rokas A."/>
        </authorList>
    </citation>
    <scope>NUCLEOTIDE SEQUENCE</scope>
    <source>
        <strain evidence="2">CNM-CM6805</strain>
    </source>
</reference>
<dbReference type="Gene3D" id="3.30.470.20">
    <property type="entry name" value="ATP-grasp fold, B domain"/>
    <property type="match status" value="1"/>
</dbReference>
<name>A0A8H4H9H9_9EURO</name>
<evidence type="ECO:0000313" key="3">
    <source>
        <dbReference type="Proteomes" id="UP000653565"/>
    </source>
</evidence>
<dbReference type="SUPFAM" id="SSF56059">
    <property type="entry name" value="Glutathione synthetase ATP-binding domain-like"/>
    <property type="match status" value="1"/>
</dbReference>
<dbReference type="OrthoDB" id="66144at2759"/>
<proteinExistence type="predicted"/>
<dbReference type="SUPFAM" id="SSF53335">
    <property type="entry name" value="S-adenosyl-L-methionine-dependent methyltransferases"/>
    <property type="match status" value="1"/>
</dbReference>
<dbReference type="GO" id="GO:0008716">
    <property type="term" value="F:D-alanine-D-alanine ligase activity"/>
    <property type="evidence" value="ECO:0007669"/>
    <property type="project" value="TreeGrafter"/>
</dbReference>
<gene>
    <name evidence="2" type="ORF">CNMCM6805_005342</name>
</gene>
<keyword evidence="3" id="KW-1185">Reference proteome</keyword>